<comment type="caution">
    <text evidence="1">The sequence shown here is derived from an EMBL/GenBank/DDBJ whole genome shotgun (WGS) entry which is preliminary data.</text>
</comment>
<organism evidence="1 2">
    <name type="scientific">Stylosanthes scabra</name>
    <dbReference type="NCBI Taxonomy" id="79078"/>
    <lineage>
        <taxon>Eukaryota</taxon>
        <taxon>Viridiplantae</taxon>
        <taxon>Streptophyta</taxon>
        <taxon>Embryophyta</taxon>
        <taxon>Tracheophyta</taxon>
        <taxon>Spermatophyta</taxon>
        <taxon>Magnoliopsida</taxon>
        <taxon>eudicotyledons</taxon>
        <taxon>Gunneridae</taxon>
        <taxon>Pentapetalae</taxon>
        <taxon>rosids</taxon>
        <taxon>fabids</taxon>
        <taxon>Fabales</taxon>
        <taxon>Fabaceae</taxon>
        <taxon>Papilionoideae</taxon>
        <taxon>50 kb inversion clade</taxon>
        <taxon>dalbergioids sensu lato</taxon>
        <taxon>Dalbergieae</taxon>
        <taxon>Pterocarpus clade</taxon>
        <taxon>Stylosanthes</taxon>
    </lineage>
</organism>
<feature type="non-terminal residue" evidence="1">
    <location>
        <position position="56"/>
    </location>
</feature>
<accession>A0ABU6Z9T0</accession>
<name>A0ABU6Z9T0_9FABA</name>
<evidence type="ECO:0000313" key="1">
    <source>
        <dbReference type="EMBL" id="MED6217553.1"/>
    </source>
</evidence>
<proteinExistence type="predicted"/>
<sequence length="56" mass="5664">MLGGPSCYGISRDTDVRQVTSLSFDANLQAEAAEGGHDLGDSCSFGEVAAAMAANV</sequence>
<reference evidence="1 2" key="1">
    <citation type="journal article" date="2023" name="Plants (Basel)">
        <title>Bridging the Gap: Combining Genomics and Transcriptomics Approaches to Understand Stylosanthes scabra, an Orphan Legume from the Brazilian Caatinga.</title>
        <authorList>
            <person name="Ferreira-Neto J.R.C."/>
            <person name="da Silva M.D."/>
            <person name="Binneck E."/>
            <person name="de Melo N.F."/>
            <person name="da Silva R.H."/>
            <person name="de Melo A.L.T.M."/>
            <person name="Pandolfi V."/>
            <person name="Bustamante F.O."/>
            <person name="Brasileiro-Vidal A.C."/>
            <person name="Benko-Iseppon A.M."/>
        </authorList>
    </citation>
    <scope>NUCLEOTIDE SEQUENCE [LARGE SCALE GENOMIC DNA]</scope>
    <source>
        <tissue evidence="1">Leaves</tissue>
    </source>
</reference>
<protein>
    <submittedName>
        <fullName evidence="1">Uncharacterized protein</fullName>
    </submittedName>
</protein>
<keyword evidence="2" id="KW-1185">Reference proteome</keyword>
<dbReference type="EMBL" id="JASCZI010271917">
    <property type="protein sequence ID" value="MED6217553.1"/>
    <property type="molecule type" value="Genomic_DNA"/>
</dbReference>
<evidence type="ECO:0000313" key="2">
    <source>
        <dbReference type="Proteomes" id="UP001341840"/>
    </source>
</evidence>
<dbReference type="Proteomes" id="UP001341840">
    <property type="component" value="Unassembled WGS sequence"/>
</dbReference>
<gene>
    <name evidence="1" type="ORF">PIB30_018763</name>
</gene>